<evidence type="ECO:0000259" key="5">
    <source>
        <dbReference type="Pfam" id="PF00669"/>
    </source>
</evidence>
<keyword evidence="8" id="KW-1185">Reference proteome</keyword>
<organism evidence="7 8">
    <name type="scientific">Sagittula marina</name>
    <dbReference type="NCBI Taxonomy" id="943940"/>
    <lineage>
        <taxon>Bacteria</taxon>
        <taxon>Pseudomonadati</taxon>
        <taxon>Pseudomonadota</taxon>
        <taxon>Alphaproteobacteria</taxon>
        <taxon>Rhodobacterales</taxon>
        <taxon>Roseobacteraceae</taxon>
        <taxon>Sagittula</taxon>
    </lineage>
</organism>
<feature type="coiled-coil region" evidence="4">
    <location>
        <begin position="71"/>
        <end position="108"/>
    </location>
</feature>
<dbReference type="PANTHER" id="PTHR42792">
    <property type="entry name" value="FLAGELLIN"/>
    <property type="match status" value="1"/>
</dbReference>
<protein>
    <recommendedName>
        <fullName evidence="3">Flagellin</fullName>
    </recommendedName>
</protein>
<dbReference type="InterPro" id="IPR001029">
    <property type="entry name" value="Flagellin_N"/>
</dbReference>
<dbReference type="GO" id="GO:0009288">
    <property type="term" value="C:bacterial-type flagellum"/>
    <property type="evidence" value="ECO:0007669"/>
    <property type="project" value="UniProtKB-SubCell"/>
</dbReference>
<evidence type="ECO:0000256" key="2">
    <source>
        <dbReference type="ARBA" id="ARBA00023143"/>
    </source>
</evidence>
<keyword evidence="7" id="KW-0282">Flagellum</keyword>
<dbReference type="Gene3D" id="1.20.1330.10">
    <property type="entry name" value="f41 fragment of flagellin, N-terminal domain"/>
    <property type="match status" value="2"/>
</dbReference>
<dbReference type="Pfam" id="PF00669">
    <property type="entry name" value="Flagellin_N"/>
    <property type="match status" value="1"/>
</dbReference>
<keyword evidence="3" id="KW-0964">Secreted</keyword>
<dbReference type="GO" id="GO:0005198">
    <property type="term" value="F:structural molecule activity"/>
    <property type="evidence" value="ECO:0007669"/>
    <property type="project" value="UniProtKB-UniRule"/>
</dbReference>
<dbReference type="PANTHER" id="PTHR42792:SF2">
    <property type="entry name" value="FLAGELLIN"/>
    <property type="match status" value="1"/>
</dbReference>
<evidence type="ECO:0000256" key="4">
    <source>
        <dbReference type="SAM" id="Coils"/>
    </source>
</evidence>
<dbReference type="Pfam" id="PF00700">
    <property type="entry name" value="Flagellin_C"/>
    <property type="match status" value="1"/>
</dbReference>
<dbReference type="AlphaFoldDB" id="A0A7W6DMV4"/>
<dbReference type="Proteomes" id="UP000541426">
    <property type="component" value="Unassembled WGS sequence"/>
</dbReference>
<feature type="domain" description="Flagellin N-terminal" evidence="5">
    <location>
        <begin position="2"/>
        <end position="126"/>
    </location>
</feature>
<dbReference type="PRINTS" id="PR00207">
    <property type="entry name" value="FLAGELLIN"/>
</dbReference>
<feature type="domain" description="Flagellin C-terminal" evidence="6">
    <location>
        <begin position="339"/>
        <end position="422"/>
    </location>
</feature>
<evidence type="ECO:0000313" key="7">
    <source>
        <dbReference type="EMBL" id="MBB3985657.1"/>
    </source>
</evidence>
<dbReference type="EMBL" id="JACIEJ010000004">
    <property type="protein sequence ID" value="MBB3985657.1"/>
    <property type="molecule type" value="Genomic_DNA"/>
</dbReference>
<keyword evidence="7" id="KW-0966">Cell projection</keyword>
<proteinExistence type="inferred from homology"/>
<dbReference type="SUPFAM" id="SSF64518">
    <property type="entry name" value="Phase 1 flagellin"/>
    <property type="match status" value="1"/>
</dbReference>
<evidence type="ECO:0000256" key="3">
    <source>
        <dbReference type="RuleBase" id="RU362073"/>
    </source>
</evidence>
<accession>A0A7W6DMV4</accession>
<keyword evidence="7" id="KW-0969">Cilium</keyword>
<evidence type="ECO:0000256" key="1">
    <source>
        <dbReference type="ARBA" id="ARBA00005709"/>
    </source>
</evidence>
<reference evidence="7 8" key="1">
    <citation type="submission" date="2020-08" db="EMBL/GenBank/DDBJ databases">
        <title>Genomic Encyclopedia of Type Strains, Phase IV (KMG-IV): sequencing the most valuable type-strain genomes for metagenomic binning, comparative biology and taxonomic classification.</title>
        <authorList>
            <person name="Goeker M."/>
        </authorList>
    </citation>
    <scope>NUCLEOTIDE SEQUENCE [LARGE SCALE GENOMIC DNA]</scope>
    <source>
        <strain evidence="7 8">DSM 102235</strain>
    </source>
</reference>
<comment type="subcellular location">
    <subcellularLocation>
        <location evidence="3">Secreted</location>
    </subcellularLocation>
    <subcellularLocation>
        <location evidence="3">Bacterial flagellum</location>
    </subcellularLocation>
</comment>
<comment type="similarity">
    <text evidence="1 3">Belongs to the bacterial flagellin family.</text>
</comment>
<dbReference type="InterPro" id="IPR046358">
    <property type="entry name" value="Flagellin_C"/>
</dbReference>
<comment type="function">
    <text evidence="3">Flagellin is the subunit protein which polymerizes to form the filaments of bacterial flagella.</text>
</comment>
<evidence type="ECO:0000313" key="8">
    <source>
        <dbReference type="Proteomes" id="UP000541426"/>
    </source>
</evidence>
<dbReference type="InterPro" id="IPR001492">
    <property type="entry name" value="Flagellin"/>
</dbReference>
<keyword evidence="4" id="KW-0175">Coiled coil</keyword>
<sequence>MTALRTLKAINRQLSDTREMISTGKRINSAKHNPAVWAIAKTMESDVAGFARIRDSLNLGQSTVAVARKGAETVTDLLTQMKEKIIAAQEENVDRAKIQTDIEALKQQLRSTVGASQFNGLNLLNNRERPAGSGDISILASLDRSSNGRVRASDIDVWKQDLSMEISQIGGGLSAEAIATNDIAGNGDGTTFAIGGAATPNTATTAFGTGSSDRLAAGDAFAIQISATSGDAPANTTAAREIRYVARDGDTMADVTRGLALSFNQYVVGNMGQTAAGSIQASFSGNELTITGATGAGNDFSIQIDKFAADATTTIGGGLEYVDSIDVTTQKGGDAALAAIDGLLSTSIDAAAAFGSAEMRLETQHDFISSLSSSLKSGIGTLIDANMEEAAAQLQALQVQQQLSVISLSIANQAPQYLLRLFQ</sequence>
<comment type="caution">
    <text evidence="7">The sequence shown here is derived from an EMBL/GenBank/DDBJ whole genome shotgun (WGS) entry which is preliminary data.</text>
</comment>
<gene>
    <name evidence="7" type="ORF">GGQ68_001990</name>
</gene>
<keyword evidence="2 3" id="KW-0975">Bacterial flagellum</keyword>
<dbReference type="GO" id="GO:0005576">
    <property type="term" value="C:extracellular region"/>
    <property type="evidence" value="ECO:0007669"/>
    <property type="project" value="UniProtKB-SubCell"/>
</dbReference>
<name>A0A7W6DMV4_9RHOB</name>
<evidence type="ECO:0000259" key="6">
    <source>
        <dbReference type="Pfam" id="PF00700"/>
    </source>
</evidence>